<feature type="domain" description="Urease accessory protein UreH-like transmembrane" evidence="2">
    <location>
        <begin position="7"/>
        <end position="201"/>
    </location>
</feature>
<feature type="transmembrane region" description="Helical" evidence="1">
    <location>
        <begin position="77"/>
        <end position="94"/>
    </location>
</feature>
<feature type="transmembrane region" description="Helical" evidence="1">
    <location>
        <begin position="190"/>
        <end position="207"/>
    </location>
</feature>
<feature type="transmembrane region" description="Helical" evidence="1">
    <location>
        <begin position="124"/>
        <end position="142"/>
    </location>
</feature>
<accession>A0A081PJA7</accession>
<sequence length="224" mass="24398">MNQYYLAFLIGLLGSVHCLGMCGPLALALPSGKSTWLGVFFDKFSYQIGRVISYALLGLLTGLIGGRLWMNGMQQTISLICGFLILLAAIYQLGKFNFPVLQQSLLLPFNKLLGFAFKKKAGHLVIGILNGLLPCGMVYMALAGALNTGSMQSGMIYMICYGLGTLPLMLFAAMAAGKLNQSFRRKMNKAVPYFLLLLGVWFILRGLELHIPYLSPAPQGITVC</sequence>
<dbReference type="eggNOG" id="COG2836">
    <property type="taxonomic scope" value="Bacteria"/>
</dbReference>
<evidence type="ECO:0000313" key="3">
    <source>
        <dbReference type="EMBL" id="KEQ30780.1"/>
    </source>
</evidence>
<gene>
    <name evidence="3" type="ORF">N180_10555</name>
</gene>
<protein>
    <submittedName>
        <fullName evidence="3">Membrane protein</fullName>
    </submittedName>
</protein>
<feature type="transmembrane region" description="Helical" evidence="1">
    <location>
        <begin position="52"/>
        <end position="70"/>
    </location>
</feature>
<organism evidence="3 4">
    <name type="scientific">Pedobacter antarcticus 4BY</name>
    <dbReference type="NCBI Taxonomy" id="1358423"/>
    <lineage>
        <taxon>Bacteria</taxon>
        <taxon>Pseudomonadati</taxon>
        <taxon>Bacteroidota</taxon>
        <taxon>Sphingobacteriia</taxon>
        <taxon>Sphingobacteriales</taxon>
        <taxon>Sphingobacteriaceae</taxon>
        <taxon>Pedobacter</taxon>
    </lineage>
</organism>
<dbReference type="PANTHER" id="PTHR42208">
    <property type="entry name" value="HEAVY METAL TRANSPORTER-RELATED"/>
    <property type="match status" value="1"/>
</dbReference>
<dbReference type="AlphaFoldDB" id="A0A081PJA7"/>
<keyword evidence="1" id="KW-1133">Transmembrane helix</keyword>
<evidence type="ECO:0000313" key="4">
    <source>
        <dbReference type="Proteomes" id="UP000028007"/>
    </source>
</evidence>
<dbReference type="RefSeq" id="WP_037439113.1">
    <property type="nucleotide sequence ID" value="NZ_JNFF01000030.1"/>
</dbReference>
<dbReference type="Pfam" id="PF13386">
    <property type="entry name" value="DsbD_2"/>
    <property type="match status" value="1"/>
</dbReference>
<keyword evidence="1" id="KW-0472">Membrane</keyword>
<feature type="transmembrane region" description="Helical" evidence="1">
    <location>
        <begin position="154"/>
        <end position="178"/>
    </location>
</feature>
<evidence type="ECO:0000256" key="1">
    <source>
        <dbReference type="SAM" id="Phobius"/>
    </source>
</evidence>
<dbReference type="PANTHER" id="PTHR42208:SF1">
    <property type="entry name" value="HEAVY METAL TRANSPORTER"/>
    <property type="match status" value="1"/>
</dbReference>
<keyword evidence="1" id="KW-0812">Transmembrane</keyword>
<name>A0A081PJA7_9SPHI</name>
<comment type="caution">
    <text evidence="3">The sequence shown here is derived from an EMBL/GenBank/DDBJ whole genome shotgun (WGS) entry which is preliminary data.</text>
</comment>
<evidence type="ECO:0000259" key="2">
    <source>
        <dbReference type="Pfam" id="PF13386"/>
    </source>
</evidence>
<dbReference type="InterPro" id="IPR039447">
    <property type="entry name" value="UreH-like_TM_dom"/>
</dbReference>
<dbReference type="OrthoDB" id="594443at2"/>
<keyword evidence="4" id="KW-1185">Reference proteome</keyword>
<proteinExistence type="predicted"/>
<dbReference type="EMBL" id="JNFF01000030">
    <property type="protein sequence ID" value="KEQ30780.1"/>
    <property type="molecule type" value="Genomic_DNA"/>
</dbReference>
<reference evidence="3 4" key="1">
    <citation type="journal article" date="1992" name="Int. J. Syst. Bacteriol.">
        <title>Sphingobacterium antarcticus sp. nov. a Psychrotrophic Bacterium from the Soils of Schirmacher Oasis, Antarctica.</title>
        <authorList>
            <person name="Shivaji S."/>
            <person name="Ray M.K."/>
            <person name="Rao N.S."/>
            <person name="Saiserr L."/>
            <person name="Jagannadham M.V."/>
            <person name="Kumar G.S."/>
            <person name="Reddy G."/>
            <person name="Bhargava P.M."/>
        </authorList>
    </citation>
    <scope>NUCLEOTIDE SEQUENCE [LARGE SCALE GENOMIC DNA]</scope>
    <source>
        <strain evidence="3 4">4BY</strain>
    </source>
</reference>
<dbReference type="Proteomes" id="UP000028007">
    <property type="component" value="Unassembled WGS sequence"/>
</dbReference>